<feature type="transmembrane region" description="Helical" evidence="9">
    <location>
        <begin position="383"/>
        <end position="404"/>
    </location>
</feature>
<evidence type="ECO:0000256" key="6">
    <source>
        <dbReference type="ARBA" id="ARBA00023136"/>
    </source>
</evidence>
<feature type="compositionally biased region" description="Basic and acidic residues" evidence="8">
    <location>
        <begin position="112"/>
        <end position="139"/>
    </location>
</feature>
<keyword evidence="3 9" id="KW-0812">Transmembrane</keyword>
<evidence type="ECO:0000313" key="13">
    <source>
        <dbReference type="Proteomes" id="UP000001876"/>
    </source>
</evidence>
<evidence type="ECO:0000256" key="7">
    <source>
        <dbReference type="ARBA" id="ARBA00023157"/>
    </source>
</evidence>
<evidence type="ECO:0000256" key="5">
    <source>
        <dbReference type="ARBA" id="ARBA00022989"/>
    </source>
</evidence>
<dbReference type="KEGG" id="mpp:MICPUCDRAFT_42389"/>
<feature type="region of interest" description="Disordered" evidence="8">
    <location>
        <begin position="18"/>
        <end position="39"/>
    </location>
</feature>
<keyword evidence="5 9" id="KW-1133">Transmembrane helix</keyword>
<feature type="region of interest" description="Disordered" evidence="8">
    <location>
        <begin position="112"/>
        <end position="150"/>
    </location>
</feature>
<feature type="compositionally biased region" description="Acidic residues" evidence="8">
    <location>
        <begin position="140"/>
        <end position="150"/>
    </location>
</feature>
<evidence type="ECO:0000256" key="4">
    <source>
        <dbReference type="ARBA" id="ARBA00022729"/>
    </source>
</evidence>
<dbReference type="GeneID" id="9688419"/>
<dbReference type="GO" id="GO:0010008">
    <property type="term" value="C:endosome membrane"/>
    <property type="evidence" value="ECO:0007669"/>
    <property type="project" value="UniProtKB-SubCell"/>
</dbReference>
<proteinExistence type="predicted"/>
<feature type="region of interest" description="Disordered" evidence="8">
    <location>
        <begin position="169"/>
        <end position="231"/>
    </location>
</feature>
<dbReference type="InterPro" id="IPR009011">
    <property type="entry name" value="Man6P_isomerase_rcpt-bd_dom_sf"/>
</dbReference>
<feature type="signal peptide" evidence="10">
    <location>
        <begin position="1"/>
        <end position="19"/>
    </location>
</feature>
<evidence type="ECO:0000256" key="8">
    <source>
        <dbReference type="SAM" id="MobiDB-lite"/>
    </source>
</evidence>
<feature type="compositionally biased region" description="Acidic residues" evidence="8">
    <location>
        <begin position="192"/>
        <end position="206"/>
    </location>
</feature>
<dbReference type="InterPro" id="IPR044865">
    <property type="entry name" value="MRH_dom"/>
</dbReference>
<dbReference type="EMBL" id="GG663747">
    <property type="protein sequence ID" value="EEH52705.1"/>
    <property type="molecule type" value="Genomic_DNA"/>
</dbReference>
<dbReference type="Proteomes" id="UP000001876">
    <property type="component" value="Unassembled WGS sequence"/>
</dbReference>
<evidence type="ECO:0000256" key="3">
    <source>
        <dbReference type="ARBA" id="ARBA00022692"/>
    </source>
</evidence>
<evidence type="ECO:0000256" key="10">
    <source>
        <dbReference type="SAM" id="SignalP"/>
    </source>
</evidence>
<dbReference type="AlphaFoldDB" id="C1N4C9"/>
<evidence type="ECO:0000256" key="2">
    <source>
        <dbReference type="ARBA" id="ARBA00022448"/>
    </source>
</evidence>
<evidence type="ECO:0000313" key="12">
    <source>
        <dbReference type="EMBL" id="EEH52705.1"/>
    </source>
</evidence>
<comment type="subcellular location">
    <subcellularLocation>
        <location evidence="1">Endomembrane system</location>
    </subcellularLocation>
</comment>
<protein>
    <submittedName>
        <fullName evidence="12">Predicted protein</fullName>
    </submittedName>
</protein>
<evidence type="ECO:0000256" key="1">
    <source>
        <dbReference type="ARBA" id="ARBA00004308"/>
    </source>
</evidence>
<dbReference type="GO" id="GO:0000139">
    <property type="term" value="C:Golgi membrane"/>
    <property type="evidence" value="ECO:0007669"/>
    <property type="project" value="UniProtKB-SubCell"/>
</dbReference>
<organism evidence="13">
    <name type="scientific">Micromonas pusilla (strain CCMP1545)</name>
    <name type="common">Picoplanktonic green alga</name>
    <dbReference type="NCBI Taxonomy" id="564608"/>
    <lineage>
        <taxon>Eukaryota</taxon>
        <taxon>Viridiplantae</taxon>
        <taxon>Chlorophyta</taxon>
        <taxon>Mamiellophyceae</taxon>
        <taxon>Mamiellales</taxon>
        <taxon>Mamiellaceae</taxon>
        <taxon>Micromonas</taxon>
    </lineage>
</organism>
<dbReference type="Gene3D" id="2.70.130.10">
    <property type="entry name" value="Mannose-6-phosphate receptor binding domain"/>
    <property type="match status" value="1"/>
</dbReference>
<dbReference type="PANTHER" id="PTHR15071">
    <property type="entry name" value="MANNOSE-6-PHOSPHATE RECEPTOR FAMILY MEMBER"/>
    <property type="match status" value="1"/>
</dbReference>
<reference evidence="12 13" key="1">
    <citation type="journal article" date="2009" name="Science">
        <title>Green evolution and dynamic adaptations revealed by genomes of the marine picoeukaryotes Micromonas.</title>
        <authorList>
            <person name="Worden A.Z."/>
            <person name="Lee J.H."/>
            <person name="Mock T."/>
            <person name="Rouze P."/>
            <person name="Simmons M.P."/>
            <person name="Aerts A.L."/>
            <person name="Allen A.E."/>
            <person name="Cuvelier M.L."/>
            <person name="Derelle E."/>
            <person name="Everett M.V."/>
            <person name="Foulon E."/>
            <person name="Grimwood J."/>
            <person name="Gundlach H."/>
            <person name="Henrissat B."/>
            <person name="Napoli C."/>
            <person name="McDonald S.M."/>
            <person name="Parker M.S."/>
            <person name="Rombauts S."/>
            <person name="Salamov A."/>
            <person name="Von Dassow P."/>
            <person name="Badger J.H."/>
            <person name="Coutinho P.M."/>
            <person name="Demir E."/>
            <person name="Dubchak I."/>
            <person name="Gentemann C."/>
            <person name="Eikrem W."/>
            <person name="Gready J.E."/>
            <person name="John U."/>
            <person name="Lanier W."/>
            <person name="Lindquist E.A."/>
            <person name="Lucas S."/>
            <person name="Mayer K.F."/>
            <person name="Moreau H."/>
            <person name="Not F."/>
            <person name="Otillar R."/>
            <person name="Panaud O."/>
            <person name="Pangilinan J."/>
            <person name="Paulsen I."/>
            <person name="Piegu B."/>
            <person name="Poliakov A."/>
            <person name="Robbens S."/>
            <person name="Schmutz J."/>
            <person name="Toulza E."/>
            <person name="Wyss T."/>
            <person name="Zelensky A."/>
            <person name="Zhou K."/>
            <person name="Armbrust E.V."/>
            <person name="Bhattacharya D."/>
            <person name="Goodenough U.W."/>
            <person name="Van de Peer Y."/>
            <person name="Grigoriev I.V."/>
        </authorList>
    </citation>
    <scope>NUCLEOTIDE SEQUENCE [LARGE SCALE GENOMIC DNA]</scope>
    <source>
        <strain evidence="12 13">CCMP1545</strain>
    </source>
</reference>
<feature type="domain" description="MRH" evidence="11">
    <location>
        <begin position="75"/>
        <end position="367"/>
    </location>
</feature>
<keyword evidence="4 10" id="KW-0732">Signal</keyword>
<feature type="compositionally biased region" description="Basic and acidic residues" evidence="8">
    <location>
        <begin position="30"/>
        <end position="39"/>
    </location>
</feature>
<dbReference type="PROSITE" id="PS51914">
    <property type="entry name" value="MRH"/>
    <property type="match status" value="1"/>
</dbReference>
<evidence type="ECO:0000256" key="9">
    <source>
        <dbReference type="SAM" id="Phobius"/>
    </source>
</evidence>
<keyword evidence="7" id="KW-1015">Disulfide bond</keyword>
<evidence type="ECO:0000259" key="11">
    <source>
        <dbReference type="PROSITE" id="PS51914"/>
    </source>
</evidence>
<keyword evidence="6 9" id="KW-0472">Membrane</keyword>
<dbReference type="RefSeq" id="XP_003062766.1">
    <property type="nucleotide sequence ID" value="XM_003062720.1"/>
</dbReference>
<accession>C1N4C9</accession>
<feature type="compositionally biased region" description="Basic residues" evidence="8">
    <location>
        <begin position="212"/>
        <end position="228"/>
    </location>
</feature>
<sequence>MRVLLVLALLLGPIGVATASSSSSRPTPPPRERGGPAREWRRAVERMRALDYHALRERFGGGVVEAGADGDRHGAPCAFRDAATRASFDLSPLKLPYGSSYMFHDVQGAEDSVHARARERERGRLPREDESDAEEKRDEGDDDDDDDDADAEAKDEYDYWINVCQAVSSPPRECAGKPGAPAYQVVVHPGDGDGDGGGDDDGDDDGGGGGTRAKRDKRNRRRRGRRRRGDTLLHDVVDEDFGRKPKTKKHKKKPAECHALGSLRNVTFALIDASSPETGVSVRYGGGDDCLRRVESPPPVGSDPGGDPIVTWVPTPRTLTMRMLCDERDAGVRDPASLMSLMRRVHVREDRMCEYLLEWRTRHACPTYDTCTSAWSDSLYDSIVVGGLLLLLLLFLGGGCVNWWRVRVALTRALAGEATVGDAFRAAAPDRRLFARRVRARARDAAALWRWARGRGRPRGAFGGAARGARAAWTRENGARYGRGKQEV</sequence>
<keyword evidence="13" id="KW-1185">Reference proteome</keyword>
<feature type="chain" id="PRO_5002912318" evidence="10">
    <location>
        <begin position="20"/>
        <end position="488"/>
    </location>
</feature>
<keyword evidence="2" id="KW-0813">Transport</keyword>
<dbReference type="PANTHER" id="PTHR15071:SF0">
    <property type="entry name" value="MANNOSE 6-PHOSPHATE RECEPTOR-LIKE PROTEIN 1"/>
    <property type="match status" value="1"/>
</dbReference>
<gene>
    <name evidence="12" type="ORF">MICPUCDRAFT_42389</name>
</gene>
<name>C1N4C9_MICPC</name>